<protein>
    <submittedName>
        <fullName evidence="2">Uncharacterized protein</fullName>
    </submittedName>
</protein>
<sequence>KSDKFDAYVGLSRKKTNANLSPCSSPLFRNSPYWGFIVLLVLMAYITLNDVMRILRLR</sequence>
<organism evidence="2 3">
    <name type="scientific">Candidatus Saganbacteria bacterium</name>
    <dbReference type="NCBI Taxonomy" id="2575572"/>
    <lineage>
        <taxon>Bacteria</taxon>
        <taxon>Bacillati</taxon>
        <taxon>Saganbacteria</taxon>
    </lineage>
</organism>
<evidence type="ECO:0000313" key="3">
    <source>
        <dbReference type="Proteomes" id="UP000488506"/>
    </source>
</evidence>
<name>A0A833L4N9_UNCSA</name>
<evidence type="ECO:0000256" key="1">
    <source>
        <dbReference type="SAM" id="Phobius"/>
    </source>
</evidence>
<proteinExistence type="predicted"/>
<dbReference type="Proteomes" id="UP000488506">
    <property type="component" value="Unassembled WGS sequence"/>
</dbReference>
<keyword evidence="1" id="KW-0812">Transmembrane</keyword>
<dbReference type="EMBL" id="WPAF01000003">
    <property type="protein sequence ID" value="KAF0134905.1"/>
    <property type="molecule type" value="Genomic_DNA"/>
</dbReference>
<comment type="caution">
    <text evidence="2">The sequence shown here is derived from an EMBL/GenBank/DDBJ whole genome shotgun (WGS) entry which is preliminary data.</text>
</comment>
<gene>
    <name evidence="2" type="ORF">FD145_286</name>
</gene>
<evidence type="ECO:0000313" key="2">
    <source>
        <dbReference type="EMBL" id="KAF0134905.1"/>
    </source>
</evidence>
<feature type="transmembrane region" description="Helical" evidence="1">
    <location>
        <begin position="31"/>
        <end position="48"/>
    </location>
</feature>
<feature type="non-terminal residue" evidence="2">
    <location>
        <position position="1"/>
    </location>
</feature>
<reference evidence="2 3" key="1">
    <citation type="submission" date="2019-12" db="EMBL/GenBank/DDBJ databases">
        <authorList>
            <person name="Wolfe R."/>
            <person name="Danczak R."/>
            <person name="Wilkins M."/>
        </authorList>
    </citation>
    <scope>NUCLEOTIDE SEQUENCE [LARGE SCALE GENOMIC DNA]</scope>
    <source>
        <strain evidence="2">X2_MaxBin.013</strain>
    </source>
</reference>
<accession>A0A833L4N9</accession>
<dbReference type="AlphaFoldDB" id="A0A833L4N9"/>
<keyword evidence="1" id="KW-0472">Membrane</keyword>
<keyword evidence="1" id="KW-1133">Transmembrane helix</keyword>